<protein>
    <submittedName>
        <fullName evidence="1">Uncharacterized protein</fullName>
    </submittedName>
</protein>
<proteinExistence type="predicted"/>
<comment type="caution">
    <text evidence="1">The sequence shown here is derived from an EMBL/GenBank/DDBJ whole genome shotgun (WGS) entry which is preliminary data.</text>
</comment>
<gene>
    <name evidence="1" type="ORF">SHI21_14035</name>
</gene>
<dbReference type="RefSeq" id="WP_323577312.1">
    <property type="nucleotide sequence ID" value="NZ_JAYGJQ010000002.1"/>
</dbReference>
<sequence length="258" mass="30137">MNKKLKLGIIITIVALVIGLVSIKKGSKTNVTLVGIIHNTKNMNQVLLICDARTFKEADFVCNHIMNSEDDEVSNLCKLRLDVNMTKFTNKCMRYYKLVDRVRQSQNKVSEYLAKNRHDHLIYESRNPIHIENFDLVLNNCQDPTQRPSCLLETHSFFIDGWFRKKNVDYLFEEPTLAAFIKKHPQFETDISICKDYQIEEKCKVMSEFMKLHANATEHYLGRTHGKNVIVIMGQDFMNYVSCKNFNKNRYNCKDVIL</sequence>
<name>A0ABU5VW95_9BACT</name>
<accession>A0ABU5VW95</accession>
<dbReference type="Proteomes" id="UP001302274">
    <property type="component" value="Unassembled WGS sequence"/>
</dbReference>
<evidence type="ECO:0000313" key="1">
    <source>
        <dbReference type="EMBL" id="MEA9357341.1"/>
    </source>
</evidence>
<keyword evidence="2" id="KW-1185">Reference proteome</keyword>
<reference evidence="1 2" key="1">
    <citation type="submission" date="2023-11" db="EMBL/GenBank/DDBJ databases">
        <title>A Novel Polar Bacteriovorax (B. antarcticus) Isolated from the Biocrust in Antarctica.</title>
        <authorList>
            <person name="Mun W."/>
            <person name="Choi S.Y."/>
            <person name="Mitchell R.J."/>
        </authorList>
    </citation>
    <scope>NUCLEOTIDE SEQUENCE [LARGE SCALE GENOMIC DNA]</scope>
    <source>
        <strain evidence="1 2">PP10</strain>
    </source>
</reference>
<organism evidence="1 2">
    <name type="scientific">Bacteriovorax antarcticus</name>
    <dbReference type="NCBI Taxonomy" id="3088717"/>
    <lineage>
        <taxon>Bacteria</taxon>
        <taxon>Pseudomonadati</taxon>
        <taxon>Bdellovibrionota</taxon>
        <taxon>Bacteriovoracia</taxon>
        <taxon>Bacteriovoracales</taxon>
        <taxon>Bacteriovoracaceae</taxon>
        <taxon>Bacteriovorax</taxon>
    </lineage>
</organism>
<evidence type="ECO:0000313" key="2">
    <source>
        <dbReference type="Proteomes" id="UP001302274"/>
    </source>
</evidence>
<dbReference type="EMBL" id="JAYGJQ010000002">
    <property type="protein sequence ID" value="MEA9357341.1"/>
    <property type="molecule type" value="Genomic_DNA"/>
</dbReference>